<evidence type="ECO:0000313" key="4">
    <source>
        <dbReference type="Proteomes" id="UP000179252"/>
    </source>
</evidence>
<dbReference type="EMBL" id="MFAU01000042">
    <property type="protein sequence ID" value="OGD83634.1"/>
    <property type="molecule type" value="Genomic_DNA"/>
</dbReference>
<keyword evidence="2" id="KW-0472">Membrane</keyword>
<comment type="caution">
    <text evidence="3">The sequence shown here is derived from an EMBL/GenBank/DDBJ whole genome shotgun (WGS) entry which is preliminary data.</text>
</comment>
<feature type="transmembrane region" description="Helical" evidence="2">
    <location>
        <begin position="61"/>
        <end position="79"/>
    </location>
</feature>
<name>A0A1F5FVQ5_9BACT</name>
<dbReference type="Proteomes" id="UP000179252">
    <property type="component" value="Unassembled WGS sequence"/>
</dbReference>
<evidence type="ECO:0000256" key="1">
    <source>
        <dbReference type="SAM" id="MobiDB-lite"/>
    </source>
</evidence>
<evidence type="ECO:0000256" key="2">
    <source>
        <dbReference type="SAM" id="Phobius"/>
    </source>
</evidence>
<evidence type="ECO:0000313" key="3">
    <source>
        <dbReference type="EMBL" id="OGD83634.1"/>
    </source>
</evidence>
<reference evidence="3 4" key="1">
    <citation type="journal article" date="2016" name="Nat. Commun.">
        <title>Thousands of microbial genomes shed light on interconnected biogeochemical processes in an aquifer system.</title>
        <authorList>
            <person name="Anantharaman K."/>
            <person name="Brown C.T."/>
            <person name="Hug L.A."/>
            <person name="Sharon I."/>
            <person name="Castelle C.J."/>
            <person name="Probst A.J."/>
            <person name="Thomas B.C."/>
            <person name="Singh A."/>
            <person name="Wilkins M.J."/>
            <person name="Karaoz U."/>
            <person name="Brodie E.L."/>
            <person name="Williams K.H."/>
            <person name="Hubbard S.S."/>
            <person name="Banfield J.F."/>
        </authorList>
    </citation>
    <scope>NUCLEOTIDE SEQUENCE [LARGE SCALE GENOMIC DNA]</scope>
</reference>
<protein>
    <submittedName>
        <fullName evidence="3">Uncharacterized protein</fullName>
    </submittedName>
</protein>
<keyword evidence="2" id="KW-0812">Transmembrane</keyword>
<organism evidence="3 4">
    <name type="scientific">Candidatus Curtissbacteria bacterium RBG_13_40_7</name>
    <dbReference type="NCBI Taxonomy" id="1797706"/>
    <lineage>
        <taxon>Bacteria</taxon>
        <taxon>Candidatus Curtissiibacteriota</taxon>
    </lineage>
</organism>
<dbReference type="AlphaFoldDB" id="A0A1F5FVQ5"/>
<sequence>MSERGPFGISTSVQETRSAGLPEYGDQEPNAIAGIGLTAVGLGLIFTGGKFMVDGFRQRSFVKIVAGAGTVGAGSILAWKGLKILSRIK</sequence>
<proteinExistence type="predicted"/>
<gene>
    <name evidence="3" type="ORF">A2165_03040</name>
</gene>
<feature type="transmembrane region" description="Helical" evidence="2">
    <location>
        <begin position="31"/>
        <end position="49"/>
    </location>
</feature>
<keyword evidence="2" id="KW-1133">Transmembrane helix</keyword>
<feature type="region of interest" description="Disordered" evidence="1">
    <location>
        <begin position="1"/>
        <end position="25"/>
    </location>
</feature>
<accession>A0A1F5FVQ5</accession>